<feature type="domain" description="Pyrrolo-quinoline quinone repeat" evidence="2">
    <location>
        <begin position="82"/>
        <end position="235"/>
    </location>
</feature>
<dbReference type="InterPro" id="IPR002372">
    <property type="entry name" value="PQQ_rpt_dom"/>
</dbReference>
<evidence type="ECO:0000313" key="3">
    <source>
        <dbReference type="EMBL" id="ADY58124.1"/>
    </source>
</evidence>
<evidence type="ECO:0000256" key="1">
    <source>
        <dbReference type="SAM" id="MobiDB-lite"/>
    </source>
</evidence>
<evidence type="ECO:0000313" key="4">
    <source>
        <dbReference type="Proteomes" id="UP000006860"/>
    </source>
</evidence>
<dbReference type="KEGG" id="pbs:Plabr_0497"/>
<dbReference type="InterPro" id="IPR015943">
    <property type="entry name" value="WD40/YVTN_repeat-like_dom_sf"/>
</dbReference>
<dbReference type="InterPro" id="IPR011047">
    <property type="entry name" value="Quinoprotein_ADH-like_sf"/>
</dbReference>
<organism evidence="3 4">
    <name type="scientific">Rubinisphaera brasiliensis (strain ATCC 49424 / DSM 5305 / JCM 21570 / IAM 15109 / NBRC 103401 / IFAM 1448)</name>
    <name type="common">Planctomyces brasiliensis</name>
    <dbReference type="NCBI Taxonomy" id="756272"/>
    <lineage>
        <taxon>Bacteria</taxon>
        <taxon>Pseudomonadati</taxon>
        <taxon>Planctomycetota</taxon>
        <taxon>Planctomycetia</taxon>
        <taxon>Planctomycetales</taxon>
        <taxon>Planctomycetaceae</taxon>
        <taxon>Rubinisphaera</taxon>
    </lineage>
</organism>
<dbReference type="OrthoDB" id="9815737at2"/>
<dbReference type="eggNOG" id="COG1520">
    <property type="taxonomic scope" value="Bacteria"/>
</dbReference>
<sequence>MLGRSRLWVELCVVVSLTGCGFNGPLETPETNGSEATTAFKPVSMSSPAPGEAVWPHWRGPHSDGISRESDIRTDWTMTPNVIWRHDIGIGYSSVSVVDKRLLTMGHPEGTEEEAVWCLNSENGDVIWSLRYPCTLLDHLHKGGPGATPTIDGEFVYTNSREGEVRKIALASGKVEWICDLRKELGLDLPEWGFTCSPVLYEDQILLEAGSIVGIDKQSGKVTWKTDPRTPGYGTPERFSQDGRSFLAALNNDGLSVVDLQDKKEVAFFEWDSPYGTNATTPLYHNGQIFVSSGYNIGCVMLSFDGNELAKVWESKDMRNHMNSCILRNGYLYGFDGNSHIRRTVTLNCIGWADGQLQWAERGLGCGALSATPDHLLICSDLGELVLAKTSQKEFDELGRVKVMDEQCWTVPVLCNGLVYCRGAEGTLACVDVRPESQP</sequence>
<name>F0SSB3_RUBBR</name>
<dbReference type="Pfam" id="PF13360">
    <property type="entry name" value="PQQ_2"/>
    <property type="match status" value="1"/>
</dbReference>
<dbReference type="Proteomes" id="UP000006860">
    <property type="component" value="Chromosome"/>
</dbReference>
<accession>F0SSB3</accession>
<feature type="region of interest" description="Disordered" evidence="1">
    <location>
        <begin position="24"/>
        <end position="71"/>
    </location>
</feature>
<dbReference type="HOGENOM" id="CLU_027480_2_1_0"/>
<evidence type="ECO:0000259" key="2">
    <source>
        <dbReference type="Pfam" id="PF13360"/>
    </source>
</evidence>
<proteinExistence type="predicted"/>
<gene>
    <name evidence="3" type="ordered locus">Plabr_0497</name>
</gene>
<dbReference type="Gene3D" id="2.130.10.10">
    <property type="entry name" value="YVTN repeat-like/Quinoprotein amine dehydrogenase"/>
    <property type="match status" value="1"/>
</dbReference>
<dbReference type="SUPFAM" id="SSF50998">
    <property type="entry name" value="Quinoprotein alcohol dehydrogenase-like"/>
    <property type="match status" value="1"/>
</dbReference>
<protein>
    <recommendedName>
        <fullName evidence="2">Pyrrolo-quinoline quinone repeat domain-containing protein</fullName>
    </recommendedName>
</protein>
<dbReference type="PANTHER" id="PTHR34512:SF30">
    <property type="entry name" value="OUTER MEMBRANE PROTEIN ASSEMBLY FACTOR BAMB"/>
    <property type="match status" value="1"/>
</dbReference>
<dbReference type="RefSeq" id="WP_013626868.1">
    <property type="nucleotide sequence ID" value="NC_015174.1"/>
</dbReference>
<keyword evidence="4" id="KW-1185">Reference proteome</keyword>
<dbReference type="EMBL" id="CP002546">
    <property type="protein sequence ID" value="ADY58124.1"/>
    <property type="molecule type" value="Genomic_DNA"/>
</dbReference>
<feature type="compositionally biased region" description="Basic and acidic residues" evidence="1">
    <location>
        <begin position="61"/>
        <end position="71"/>
    </location>
</feature>
<dbReference type="PANTHER" id="PTHR34512">
    <property type="entry name" value="CELL SURFACE PROTEIN"/>
    <property type="match status" value="1"/>
</dbReference>
<dbReference type="STRING" id="756272.Plabr_0497"/>
<reference evidence="4" key="1">
    <citation type="submission" date="2011-02" db="EMBL/GenBank/DDBJ databases">
        <title>The complete genome of Planctomyces brasiliensis DSM 5305.</title>
        <authorList>
            <person name="Lucas S."/>
            <person name="Copeland A."/>
            <person name="Lapidus A."/>
            <person name="Bruce D."/>
            <person name="Goodwin L."/>
            <person name="Pitluck S."/>
            <person name="Kyrpides N."/>
            <person name="Mavromatis K."/>
            <person name="Pagani I."/>
            <person name="Ivanova N."/>
            <person name="Ovchinnikova G."/>
            <person name="Lu M."/>
            <person name="Detter J.C."/>
            <person name="Han C."/>
            <person name="Land M."/>
            <person name="Hauser L."/>
            <person name="Markowitz V."/>
            <person name="Cheng J.-F."/>
            <person name="Hugenholtz P."/>
            <person name="Woyke T."/>
            <person name="Wu D."/>
            <person name="Tindall B."/>
            <person name="Pomrenke H.G."/>
            <person name="Brambilla E."/>
            <person name="Klenk H.-P."/>
            <person name="Eisen J.A."/>
        </authorList>
    </citation>
    <scope>NUCLEOTIDE SEQUENCE [LARGE SCALE GENOMIC DNA]</scope>
    <source>
        <strain evidence="4">ATCC 49424 / DSM 5305 / JCM 21570 / NBRC 103401 / IFAM 1448</strain>
    </source>
</reference>
<dbReference type="AlphaFoldDB" id="F0SSB3"/>